<feature type="compositionally biased region" description="Low complexity" evidence="1">
    <location>
        <begin position="120"/>
        <end position="132"/>
    </location>
</feature>
<evidence type="ECO:0000313" key="4">
    <source>
        <dbReference type="Proteomes" id="UP001396898"/>
    </source>
</evidence>
<sequence>MTDTPTTYTFVGPTQQRAARIPVAEWKKRETRLRELHGQMTLSELMDVMEREGFIASRTQYIYQFGKWGLQKYNTAKAAEVTLTSSGAVSGELSSSPADHPIDVLDNGTKRPRSTQSIHPSDSSLLSSLPSSNKKAKLDEGCELYTTLHFPRV</sequence>
<feature type="region of interest" description="Disordered" evidence="1">
    <location>
        <begin position="88"/>
        <end position="134"/>
    </location>
</feature>
<name>A0ABR1SRK6_9PEZI</name>
<reference evidence="3 4" key="1">
    <citation type="submission" date="2023-01" db="EMBL/GenBank/DDBJ databases">
        <title>Analysis of 21 Apiospora genomes using comparative genomics revels a genus with tremendous synthesis potential of carbohydrate active enzymes and secondary metabolites.</title>
        <authorList>
            <person name="Sorensen T."/>
        </authorList>
    </citation>
    <scope>NUCLEOTIDE SEQUENCE [LARGE SCALE GENOMIC DNA]</scope>
    <source>
        <strain evidence="3 4">CBS 20057</strain>
    </source>
</reference>
<dbReference type="EMBL" id="JAQQWI010000003">
    <property type="protein sequence ID" value="KAK8036959.1"/>
    <property type="molecule type" value="Genomic_DNA"/>
</dbReference>
<evidence type="ECO:0000259" key="2">
    <source>
        <dbReference type="Pfam" id="PF14420"/>
    </source>
</evidence>
<keyword evidence="4" id="KW-1185">Reference proteome</keyword>
<feature type="domain" description="Clr5" evidence="2">
    <location>
        <begin position="23"/>
        <end position="72"/>
    </location>
</feature>
<organism evidence="3 4">
    <name type="scientific">Apiospora marii</name>
    <dbReference type="NCBI Taxonomy" id="335849"/>
    <lineage>
        <taxon>Eukaryota</taxon>
        <taxon>Fungi</taxon>
        <taxon>Dikarya</taxon>
        <taxon>Ascomycota</taxon>
        <taxon>Pezizomycotina</taxon>
        <taxon>Sordariomycetes</taxon>
        <taxon>Xylariomycetidae</taxon>
        <taxon>Amphisphaeriales</taxon>
        <taxon>Apiosporaceae</taxon>
        <taxon>Apiospora</taxon>
    </lineage>
</organism>
<evidence type="ECO:0000313" key="3">
    <source>
        <dbReference type="EMBL" id="KAK8036959.1"/>
    </source>
</evidence>
<proteinExistence type="predicted"/>
<gene>
    <name evidence="3" type="ORF">PG991_001273</name>
</gene>
<accession>A0ABR1SRK6</accession>
<protein>
    <recommendedName>
        <fullName evidence="2">Clr5 domain-containing protein</fullName>
    </recommendedName>
</protein>
<comment type="caution">
    <text evidence="3">The sequence shown here is derived from an EMBL/GenBank/DDBJ whole genome shotgun (WGS) entry which is preliminary data.</text>
</comment>
<dbReference type="Proteomes" id="UP001396898">
    <property type="component" value="Unassembled WGS sequence"/>
</dbReference>
<evidence type="ECO:0000256" key="1">
    <source>
        <dbReference type="SAM" id="MobiDB-lite"/>
    </source>
</evidence>
<dbReference type="Pfam" id="PF14420">
    <property type="entry name" value="Clr5"/>
    <property type="match status" value="1"/>
</dbReference>
<dbReference type="InterPro" id="IPR025676">
    <property type="entry name" value="Clr5_dom"/>
</dbReference>